<sequence>MKDPLPGDLGLVLKTKDKLAALSSRLKRPFVFYENPFVLQYEVLFQEGQGCGGAYLKLLSEGIESNLSKFHEKTPYTIMFGPDKCGSDHNHFIFRHKNPLNGNFEEKHCKKPKDRIDDNFSDRKPHLYTLVVNPDNTFQIFVDHKLVNNGSLLEDFTPAVNPPEEIDDPNDFQPSDWDDREKIMSTTAVKPDDWDESAPEKIPDLSVKMPDGWLENEPTHVPDPLAEKPSDWDNSMDGEWEAPLVANPACDDAPGCGKWEPPMIRNPQYKGKWTPPLIDNPNYQGKWKPRRIPNPYYFEDKQPFRMTSIVALGFELWTTSRGILFDNIIITDRFDLAEELAHKTYDLKKKLMEIDADTFVNRFITFTNAYPWLWAVYVVVLLLPITLIFVFCFGSSSKVIILELFMKLHSSFQLICIL</sequence>
<dbReference type="FunFam" id="2.60.120.200:FF:000011">
    <property type="entry name" value="Probable calnexin"/>
    <property type="match status" value="1"/>
</dbReference>
<organism evidence="11 12">
    <name type="scientific">Ranatra chinensis</name>
    <dbReference type="NCBI Taxonomy" id="642074"/>
    <lineage>
        <taxon>Eukaryota</taxon>
        <taxon>Metazoa</taxon>
        <taxon>Ecdysozoa</taxon>
        <taxon>Arthropoda</taxon>
        <taxon>Hexapoda</taxon>
        <taxon>Insecta</taxon>
        <taxon>Pterygota</taxon>
        <taxon>Neoptera</taxon>
        <taxon>Paraneoptera</taxon>
        <taxon>Hemiptera</taxon>
        <taxon>Heteroptera</taxon>
        <taxon>Panheteroptera</taxon>
        <taxon>Nepomorpha</taxon>
        <taxon>Nepidae</taxon>
        <taxon>Ranatrinae</taxon>
        <taxon>Ranatra</taxon>
    </lineage>
</organism>
<dbReference type="PRINTS" id="PR00626">
    <property type="entry name" value="CALRETICULIN"/>
</dbReference>
<dbReference type="Proteomes" id="UP001558652">
    <property type="component" value="Unassembled WGS sequence"/>
</dbReference>
<accession>A0ABD0YFD3</accession>
<proteinExistence type="inferred from homology"/>
<gene>
    <name evidence="11" type="ORF">AAG570_012964</name>
</gene>
<evidence type="ECO:0000256" key="10">
    <source>
        <dbReference type="RuleBase" id="RU362126"/>
    </source>
</evidence>
<dbReference type="Gene3D" id="2.60.120.200">
    <property type="match status" value="1"/>
</dbReference>
<dbReference type="EMBL" id="JBFDAA010000008">
    <property type="protein sequence ID" value="KAL1130021.1"/>
    <property type="molecule type" value="Genomic_DNA"/>
</dbReference>
<reference evidence="11 12" key="1">
    <citation type="submission" date="2024-07" db="EMBL/GenBank/DDBJ databases">
        <title>Chromosome-level genome assembly of the water stick insect Ranatra chinensis (Heteroptera: Nepidae).</title>
        <authorList>
            <person name="Liu X."/>
        </authorList>
    </citation>
    <scope>NUCLEOTIDE SEQUENCE [LARGE SCALE GENOMIC DNA]</scope>
    <source>
        <strain evidence="11">Cailab_2021Rc</strain>
        <tissue evidence="11">Muscle</tissue>
    </source>
</reference>
<dbReference type="InterPro" id="IPR001580">
    <property type="entry name" value="Calret/calnex"/>
</dbReference>
<protein>
    <recommendedName>
        <fullName evidence="13">Calnexin</fullName>
    </recommendedName>
</protein>
<evidence type="ECO:0000256" key="4">
    <source>
        <dbReference type="ARBA" id="ARBA00022824"/>
    </source>
</evidence>
<keyword evidence="4 10" id="KW-0256">Endoplasmic reticulum</keyword>
<feature type="transmembrane region" description="Helical" evidence="10">
    <location>
        <begin position="372"/>
        <end position="393"/>
    </location>
</feature>
<evidence type="ECO:0000256" key="7">
    <source>
        <dbReference type="ARBA" id="ARBA00023186"/>
    </source>
</evidence>
<dbReference type="SUPFAM" id="SSF63887">
    <property type="entry name" value="P-domain of calnexin/calreticulin"/>
    <property type="match status" value="1"/>
</dbReference>
<dbReference type="PANTHER" id="PTHR11073">
    <property type="entry name" value="CALRETICULIN AND CALNEXIN"/>
    <property type="match status" value="1"/>
</dbReference>
<keyword evidence="12" id="KW-1185">Reference proteome</keyword>
<dbReference type="Gene3D" id="2.10.250.10">
    <property type="entry name" value="Calreticulin/calnexin, P domain"/>
    <property type="match status" value="1"/>
</dbReference>
<dbReference type="FunFam" id="2.10.250.10:FF:000001">
    <property type="entry name" value="Calnexin homolog"/>
    <property type="match status" value="1"/>
</dbReference>
<dbReference type="Pfam" id="PF00262">
    <property type="entry name" value="Calreticulin"/>
    <property type="match status" value="1"/>
</dbReference>
<keyword evidence="7 10" id="KW-0143">Chaperone</keyword>
<evidence type="ECO:0000256" key="6">
    <source>
        <dbReference type="ARBA" id="ARBA00023136"/>
    </source>
</evidence>
<evidence type="ECO:0000256" key="8">
    <source>
        <dbReference type="ARBA" id="ARBA00053392"/>
    </source>
</evidence>
<dbReference type="AlphaFoldDB" id="A0ABD0YFD3"/>
<evidence type="ECO:0000313" key="12">
    <source>
        <dbReference type="Proteomes" id="UP001558652"/>
    </source>
</evidence>
<dbReference type="InterPro" id="IPR018124">
    <property type="entry name" value="Calret/calnex_CS"/>
</dbReference>
<evidence type="ECO:0008006" key="13">
    <source>
        <dbReference type="Google" id="ProtNLM"/>
    </source>
</evidence>
<name>A0ABD0YFD3_9HEMI</name>
<evidence type="ECO:0000313" key="11">
    <source>
        <dbReference type="EMBL" id="KAL1130021.1"/>
    </source>
</evidence>
<evidence type="ECO:0000256" key="2">
    <source>
        <dbReference type="ARBA" id="ARBA00010983"/>
    </source>
</evidence>
<keyword evidence="9" id="KW-1015">Disulfide bond</keyword>
<dbReference type="GO" id="GO:0005789">
    <property type="term" value="C:endoplasmic reticulum membrane"/>
    <property type="evidence" value="ECO:0007669"/>
    <property type="project" value="UniProtKB-SubCell"/>
</dbReference>
<dbReference type="InterPro" id="IPR013320">
    <property type="entry name" value="ConA-like_dom_sf"/>
</dbReference>
<dbReference type="PROSITE" id="PS00804">
    <property type="entry name" value="CALRETICULIN_2"/>
    <property type="match status" value="1"/>
</dbReference>
<evidence type="ECO:0000256" key="9">
    <source>
        <dbReference type="PIRSR" id="PIRSR601580-3"/>
    </source>
</evidence>
<comment type="similarity">
    <text evidence="2 10">Belongs to the calreticulin family.</text>
</comment>
<keyword evidence="3 10" id="KW-0812">Transmembrane</keyword>
<dbReference type="PANTHER" id="PTHR11073:SF1">
    <property type="entry name" value="CALNEXIN 14D-RELATED"/>
    <property type="match status" value="1"/>
</dbReference>
<comment type="subcellular location">
    <subcellularLocation>
        <location evidence="1">Endoplasmic reticulum membrane</location>
        <topology evidence="1">Single-pass type I membrane protein</topology>
    </subcellularLocation>
</comment>
<dbReference type="InterPro" id="IPR009033">
    <property type="entry name" value="Calreticulin/calnexin_P_dom_sf"/>
</dbReference>
<keyword evidence="5 10" id="KW-1133">Transmembrane helix</keyword>
<evidence type="ECO:0000256" key="1">
    <source>
        <dbReference type="ARBA" id="ARBA00004115"/>
    </source>
</evidence>
<dbReference type="SUPFAM" id="SSF49899">
    <property type="entry name" value="Concanavalin A-like lectins/glucanases"/>
    <property type="match status" value="1"/>
</dbReference>
<keyword evidence="6 10" id="KW-0472">Membrane</keyword>
<evidence type="ECO:0000256" key="3">
    <source>
        <dbReference type="ARBA" id="ARBA00022692"/>
    </source>
</evidence>
<comment type="function">
    <text evidence="8">Calcium-binding protein that interacts with newly synthesized monoglucosylated glycoproteins in the endoplasmic reticulum. It may act in assisting protein assembly and/or in the retention within the ER of unassembled protein subunits. It seems to play a major role in the quality control apparatus of the ER by the retention of incorrectly folded proteins. Required for embryogenesis and larval development under heat and ER stress conditions. May be important for germ cell development. Involved in neuronal necrotic cell death.</text>
</comment>
<comment type="caution">
    <text evidence="11">The sequence shown here is derived from an EMBL/GenBank/DDBJ whole genome shotgun (WGS) entry which is preliminary data.</text>
</comment>
<evidence type="ECO:0000256" key="5">
    <source>
        <dbReference type="ARBA" id="ARBA00022989"/>
    </source>
</evidence>
<feature type="disulfide bond" evidence="9">
    <location>
        <begin position="51"/>
        <end position="85"/>
    </location>
</feature>